<evidence type="ECO:0000313" key="2">
    <source>
        <dbReference type="Proteomes" id="UP000653002"/>
    </source>
</evidence>
<dbReference type="AlphaFoldDB" id="A0A8I0H5A0"/>
<name>A0A8I0H5A0_XANCI</name>
<evidence type="ECO:0000313" key="1">
    <source>
        <dbReference type="EMBL" id="MBD4338568.1"/>
    </source>
</evidence>
<protein>
    <submittedName>
        <fullName evidence="1">Aldo/keto reductase</fullName>
    </submittedName>
</protein>
<sequence>GSIIVGASSVDQLKENIENYHTKVSLDQIKTARARVKDLEYTNHLV</sequence>
<reference evidence="1" key="1">
    <citation type="submission" date="2020-01" db="EMBL/GenBank/DDBJ databases">
        <authorList>
            <person name="Richard D."/>
        </authorList>
    </citation>
    <scope>NUCLEOTIDE SEQUENCE</scope>
    <source>
        <strain evidence="1">JP541</strain>
    </source>
</reference>
<proteinExistence type="predicted"/>
<feature type="non-terminal residue" evidence="1">
    <location>
        <position position="1"/>
    </location>
</feature>
<comment type="caution">
    <text evidence="1">The sequence shown here is derived from an EMBL/GenBank/DDBJ whole genome shotgun (WGS) entry which is preliminary data.</text>
</comment>
<dbReference type="Proteomes" id="UP000653002">
    <property type="component" value="Unassembled WGS sequence"/>
</dbReference>
<accession>A0A8I0H5A0</accession>
<dbReference type="EMBL" id="JAABFR010001646">
    <property type="protein sequence ID" value="MBD4338568.1"/>
    <property type="molecule type" value="Genomic_DNA"/>
</dbReference>
<organism evidence="1 2">
    <name type="scientific">Xanthomonas citri pv. citri</name>
    <dbReference type="NCBI Taxonomy" id="611301"/>
    <lineage>
        <taxon>Bacteria</taxon>
        <taxon>Pseudomonadati</taxon>
        <taxon>Pseudomonadota</taxon>
        <taxon>Gammaproteobacteria</taxon>
        <taxon>Lysobacterales</taxon>
        <taxon>Lysobacteraceae</taxon>
        <taxon>Xanthomonas</taxon>
    </lineage>
</organism>
<gene>
    <name evidence="1" type="ORF">GUH15_21435</name>
</gene>